<proteinExistence type="predicted"/>
<name>A0ABD2PKS2_9PLAT</name>
<evidence type="ECO:0000313" key="1">
    <source>
        <dbReference type="EMBL" id="KAL3307242.1"/>
    </source>
</evidence>
<accession>A0ABD2PKS2</accession>
<evidence type="ECO:0000313" key="2">
    <source>
        <dbReference type="Proteomes" id="UP001626550"/>
    </source>
</evidence>
<protein>
    <submittedName>
        <fullName evidence="1">Uncharacterized protein</fullName>
    </submittedName>
</protein>
<sequence length="156" mass="17854">MISIFTATITTALSAGSFSSPMQHRVNSITKVDVLNGSFEEVLAYQYGFRPKRIESVPKLIEEKQADADHKPVFDSDSSEAIMMENHMFIHLRNAHEHEISRLARGDPRFTSHQSDRGLLLNGFKRSAIHCMQSYTRQHQFEIYHTMASMRHSNTS</sequence>
<dbReference type="Proteomes" id="UP001626550">
    <property type="component" value="Unassembled WGS sequence"/>
</dbReference>
<keyword evidence="2" id="KW-1185">Reference proteome</keyword>
<dbReference type="AlphaFoldDB" id="A0ABD2PKS2"/>
<organism evidence="1 2">
    <name type="scientific">Cichlidogyrus casuarinus</name>
    <dbReference type="NCBI Taxonomy" id="1844966"/>
    <lineage>
        <taxon>Eukaryota</taxon>
        <taxon>Metazoa</taxon>
        <taxon>Spiralia</taxon>
        <taxon>Lophotrochozoa</taxon>
        <taxon>Platyhelminthes</taxon>
        <taxon>Monogenea</taxon>
        <taxon>Monopisthocotylea</taxon>
        <taxon>Dactylogyridea</taxon>
        <taxon>Ancyrocephalidae</taxon>
        <taxon>Cichlidogyrus</taxon>
    </lineage>
</organism>
<gene>
    <name evidence="1" type="ORF">Ciccas_014249</name>
</gene>
<comment type="caution">
    <text evidence="1">The sequence shown here is derived from an EMBL/GenBank/DDBJ whole genome shotgun (WGS) entry which is preliminary data.</text>
</comment>
<feature type="non-terminal residue" evidence="1">
    <location>
        <position position="156"/>
    </location>
</feature>
<dbReference type="EMBL" id="JBJKFK010007892">
    <property type="protein sequence ID" value="KAL3307242.1"/>
    <property type="molecule type" value="Genomic_DNA"/>
</dbReference>
<reference evidence="1 2" key="1">
    <citation type="submission" date="2024-11" db="EMBL/GenBank/DDBJ databases">
        <title>Adaptive evolution of stress response genes in parasites aligns with host niche diversity.</title>
        <authorList>
            <person name="Hahn C."/>
            <person name="Resl P."/>
        </authorList>
    </citation>
    <scope>NUCLEOTIDE SEQUENCE [LARGE SCALE GENOMIC DNA]</scope>
    <source>
        <strain evidence="1">EGGRZ-B1_66</strain>
        <tissue evidence="1">Body</tissue>
    </source>
</reference>